<dbReference type="InterPro" id="IPR046342">
    <property type="entry name" value="CBS_dom_sf"/>
</dbReference>
<gene>
    <name evidence="3" type="ORF">GM415_16965</name>
</gene>
<dbReference type="PROSITE" id="PS51371">
    <property type="entry name" value="CBS"/>
    <property type="match status" value="1"/>
</dbReference>
<evidence type="ECO:0000313" key="3">
    <source>
        <dbReference type="EMBL" id="QGY41742.1"/>
    </source>
</evidence>
<accession>A0A6I6JNC9</accession>
<feature type="domain" description="CBS" evidence="2">
    <location>
        <begin position="7"/>
        <end position="66"/>
    </location>
</feature>
<dbReference type="AlphaFoldDB" id="A0A6I6JNC9"/>
<dbReference type="SUPFAM" id="SSF54631">
    <property type="entry name" value="CBS-domain pair"/>
    <property type="match status" value="1"/>
</dbReference>
<reference evidence="3 4" key="1">
    <citation type="submission" date="2019-11" db="EMBL/GenBank/DDBJ databases">
        <authorList>
            <person name="Zheng R.K."/>
            <person name="Sun C.M."/>
        </authorList>
    </citation>
    <scope>NUCLEOTIDE SEQUENCE [LARGE SCALE GENOMIC DNA]</scope>
    <source>
        <strain evidence="3 4">SRB007</strain>
    </source>
</reference>
<dbReference type="Gene3D" id="3.10.580.10">
    <property type="entry name" value="CBS-domain"/>
    <property type="match status" value="1"/>
</dbReference>
<evidence type="ECO:0000256" key="1">
    <source>
        <dbReference type="PROSITE-ProRule" id="PRU00703"/>
    </source>
</evidence>
<evidence type="ECO:0000313" key="4">
    <source>
        <dbReference type="Proteomes" id="UP000428328"/>
    </source>
</evidence>
<proteinExistence type="predicted"/>
<dbReference type="Proteomes" id="UP000428328">
    <property type="component" value="Chromosome"/>
</dbReference>
<name>A0A6I6JNC9_9BACT</name>
<keyword evidence="4" id="KW-1185">Reference proteome</keyword>
<dbReference type="InterPro" id="IPR000644">
    <property type="entry name" value="CBS_dom"/>
</dbReference>
<keyword evidence="1" id="KW-0129">CBS domain</keyword>
<sequence>MQVKDLMVPVSEYKSAGVNDSLGEVASVMAGGGHRDVLVVNDKGNLEGVITMTDIFMALEPNYKKLSRKELSTDILASRYVTDLFKEYGLWSVSLSELCEKNATIKAAEVMHVPDEHEFLKEEDDLEQAIHRFIVGMHQPLFVKANGTITGVLRMVDVFNEIEARMTSCAGE</sequence>
<dbReference type="Pfam" id="PF00571">
    <property type="entry name" value="CBS"/>
    <property type="match status" value="1"/>
</dbReference>
<evidence type="ECO:0000259" key="2">
    <source>
        <dbReference type="PROSITE" id="PS51371"/>
    </source>
</evidence>
<dbReference type="RefSeq" id="WP_158950284.1">
    <property type="nucleotide sequence ID" value="NZ_CP046400.1"/>
</dbReference>
<protein>
    <submittedName>
        <fullName evidence="3">CBS domain-containing protein</fullName>
    </submittedName>
</protein>
<organism evidence="3 4">
    <name type="scientific">Pseudodesulfovibrio cashew</name>
    <dbReference type="NCBI Taxonomy" id="2678688"/>
    <lineage>
        <taxon>Bacteria</taxon>
        <taxon>Pseudomonadati</taxon>
        <taxon>Thermodesulfobacteriota</taxon>
        <taxon>Desulfovibrionia</taxon>
        <taxon>Desulfovibrionales</taxon>
        <taxon>Desulfovibrionaceae</taxon>
    </lineage>
</organism>
<dbReference type="KEGG" id="psel:GM415_16965"/>
<dbReference type="EMBL" id="CP046400">
    <property type="protein sequence ID" value="QGY41742.1"/>
    <property type="molecule type" value="Genomic_DNA"/>
</dbReference>